<keyword evidence="3" id="KW-1185">Reference proteome</keyword>
<dbReference type="InterPro" id="IPR011322">
    <property type="entry name" value="N-reg_PII-like_a/b"/>
</dbReference>
<comment type="similarity">
    <text evidence="1">Belongs to the UPF0166 family.</text>
</comment>
<gene>
    <name evidence="2" type="ORF">SAMN04488500_11382</name>
</gene>
<dbReference type="Pfam" id="PF02641">
    <property type="entry name" value="DUF190"/>
    <property type="match status" value="1"/>
</dbReference>
<name>A0A1W2D3E0_9FIRM</name>
<dbReference type="OrthoDB" id="9795599at2"/>
<dbReference type="PANTHER" id="PTHR35983:SF1">
    <property type="entry name" value="UPF0166 PROTEIN TM_0021"/>
    <property type="match status" value="1"/>
</dbReference>
<organism evidence="2 3">
    <name type="scientific">Sporomusa malonica</name>
    <dbReference type="NCBI Taxonomy" id="112901"/>
    <lineage>
        <taxon>Bacteria</taxon>
        <taxon>Bacillati</taxon>
        <taxon>Bacillota</taxon>
        <taxon>Negativicutes</taxon>
        <taxon>Selenomonadales</taxon>
        <taxon>Sporomusaceae</taxon>
        <taxon>Sporomusa</taxon>
    </lineage>
</organism>
<dbReference type="PANTHER" id="PTHR35983">
    <property type="entry name" value="UPF0166 PROTEIN TM_0021"/>
    <property type="match status" value="1"/>
</dbReference>
<evidence type="ECO:0000313" key="2">
    <source>
        <dbReference type="EMBL" id="SMC92030.1"/>
    </source>
</evidence>
<dbReference type="STRING" id="112901.SAMN04488500_11382"/>
<dbReference type="EMBL" id="FWXI01000013">
    <property type="protein sequence ID" value="SMC92030.1"/>
    <property type="molecule type" value="Genomic_DNA"/>
</dbReference>
<dbReference type="Proteomes" id="UP000192738">
    <property type="component" value="Unassembled WGS sequence"/>
</dbReference>
<sequence>MPKIASKAKRLRIYIGESDRWKRRPLYNAIVEKAKELDLAGATVFRGLMGYGANSRIHTASIVDLSSDLPILVEIVDSEEYINKLMPYLDEMLQEGLVIIDDIEVIKYGKTTPKRNVKTPVSDL</sequence>
<dbReference type="InterPro" id="IPR015867">
    <property type="entry name" value="N-reg_PII/ATP_PRibTrfase_C"/>
</dbReference>
<dbReference type="SUPFAM" id="SSF54913">
    <property type="entry name" value="GlnB-like"/>
    <property type="match status" value="1"/>
</dbReference>
<evidence type="ECO:0000256" key="1">
    <source>
        <dbReference type="ARBA" id="ARBA00010554"/>
    </source>
</evidence>
<evidence type="ECO:0000313" key="3">
    <source>
        <dbReference type="Proteomes" id="UP000192738"/>
    </source>
</evidence>
<protein>
    <submittedName>
        <fullName evidence="2">Uncharacterized protein</fullName>
    </submittedName>
</protein>
<dbReference type="AlphaFoldDB" id="A0A1W2D3E0"/>
<dbReference type="InterPro" id="IPR003793">
    <property type="entry name" value="UPF0166"/>
</dbReference>
<dbReference type="Gene3D" id="3.30.70.120">
    <property type="match status" value="1"/>
</dbReference>
<dbReference type="RefSeq" id="WP_084576754.1">
    <property type="nucleotide sequence ID" value="NZ_CP155572.1"/>
</dbReference>
<proteinExistence type="inferred from homology"/>
<accession>A0A1W2D3E0</accession>
<reference evidence="2 3" key="1">
    <citation type="submission" date="2017-04" db="EMBL/GenBank/DDBJ databases">
        <authorList>
            <person name="Afonso C.L."/>
            <person name="Miller P.J."/>
            <person name="Scott M.A."/>
            <person name="Spackman E."/>
            <person name="Goraichik I."/>
            <person name="Dimitrov K.M."/>
            <person name="Suarez D.L."/>
            <person name="Swayne D.E."/>
        </authorList>
    </citation>
    <scope>NUCLEOTIDE SEQUENCE [LARGE SCALE GENOMIC DNA]</scope>
    <source>
        <strain evidence="2 3">DSM 5090</strain>
    </source>
</reference>